<dbReference type="PANTHER" id="PTHR43048">
    <property type="entry name" value="METHYLMALONYL-COA EPIMERASE"/>
    <property type="match status" value="1"/>
</dbReference>
<proteinExistence type="predicted"/>
<feature type="domain" description="VOC" evidence="2">
    <location>
        <begin position="6"/>
        <end position="124"/>
    </location>
</feature>
<gene>
    <name evidence="3" type="ORF">ACFOX0_03580</name>
</gene>
<dbReference type="InterPro" id="IPR037523">
    <property type="entry name" value="VOC_core"/>
</dbReference>
<protein>
    <submittedName>
        <fullName evidence="3">VOC family protein</fullName>
    </submittedName>
</protein>
<dbReference type="Gene3D" id="3.10.180.10">
    <property type="entry name" value="2,3-Dihydroxybiphenyl 1,2-Dioxygenase, domain 1"/>
    <property type="match status" value="1"/>
</dbReference>
<evidence type="ECO:0000313" key="4">
    <source>
        <dbReference type="Proteomes" id="UP001595868"/>
    </source>
</evidence>
<sequence>MTETDRYASVRYLVDDVQAAVDFYTTHLGFTVNTNAVPAFADVVRGPLRLLLSGPASSGARATPEDATGAGRNRIHLIVDDLATEVDRLRGAGLAFRSELVSGPGGRQILLADPAGNLVELFQPAHRTAIP</sequence>
<dbReference type="PROSITE" id="PS51819">
    <property type="entry name" value="VOC"/>
    <property type="match status" value="1"/>
</dbReference>
<dbReference type="CDD" id="cd06587">
    <property type="entry name" value="VOC"/>
    <property type="match status" value="1"/>
</dbReference>
<dbReference type="Pfam" id="PF00903">
    <property type="entry name" value="Glyoxalase"/>
    <property type="match status" value="1"/>
</dbReference>
<dbReference type="EMBL" id="JBHSBN010000002">
    <property type="protein sequence ID" value="MFC4105021.1"/>
    <property type="molecule type" value="Genomic_DNA"/>
</dbReference>
<dbReference type="RefSeq" id="WP_377542015.1">
    <property type="nucleotide sequence ID" value="NZ_JBHSBN010000002.1"/>
</dbReference>
<dbReference type="InterPro" id="IPR004360">
    <property type="entry name" value="Glyas_Fos-R_dOase_dom"/>
</dbReference>
<evidence type="ECO:0000256" key="1">
    <source>
        <dbReference type="ARBA" id="ARBA00022723"/>
    </source>
</evidence>
<dbReference type="Proteomes" id="UP001595868">
    <property type="component" value="Unassembled WGS sequence"/>
</dbReference>
<evidence type="ECO:0000313" key="3">
    <source>
        <dbReference type="EMBL" id="MFC4105021.1"/>
    </source>
</evidence>
<dbReference type="SUPFAM" id="SSF54593">
    <property type="entry name" value="Glyoxalase/Bleomycin resistance protein/Dihydroxybiphenyl dioxygenase"/>
    <property type="match status" value="1"/>
</dbReference>
<evidence type="ECO:0000259" key="2">
    <source>
        <dbReference type="PROSITE" id="PS51819"/>
    </source>
</evidence>
<dbReference type="InterPro" id="IPR029068">
    <property type="entry name" value="Glyas_Bleomycin-R_OHBP_Dase"/>
</dbReference>
<organism evidence="3 4">
    <name type="scientific">Micromonospora zhanjiangensis</name>
    <dbReference type="NCBI Taxonomy" id="1522057"/>
    <lineage>
        <taxon>Bacteria</taxon>
        <taxon>Bacillati</taxon>
        <taxon>Actinomycetota</taxon>
        <taxon>Actinomycetes</taxon>
        <taxon>Micromonosporales</taxon>
        <taxon>Micromonosporaceae</taxon>
        <taxon>Micromonospora</taxon>
    </lineage>
</organism>
<dbReference type="PANTHER" id="PTHR43048:SF3">
    <property type="entry name" value="METHYLMALONYL-COA EPIMERASE, MITOCHONDRIAL"/>
    <property type="match status" value="1"/>
</dbReference>
<name>A0ABV8KG15_9ACTN</name>
<keyword evidence="4" id="KW-1185">Reference proteome</keyword>
<comment type="caution">
    <text evidence="3">The sequence shown here is derived from an EMBL/GenBank/DDBJ whole genome shotgun (WGS) entry which is preliminary data.</text>
</comment>
<accession>A0ABV8KG15</accession>
<keyword evidence="1" id="KW-0479">Metal-binding</keyword>
<dbReference type="InterPro" id="IPR051785">
    <property type="entry name" value="MMCE/EMCE_epimerase"/>
</dbReference>
<reference evidence="4" key="1">
    <citation type="journal article" date="2019" name="Int. J. Syst. Evol. Microbiol.">
        <title>The Global Catalogue of Microorganisms (GCM) 10K type strain sequencing project: providing services to taxonomists for standard genome sequencing and annotation.</title>
        <authorList>
            <consortium name="The Broad Institute Genomics Platform"/>
            <consortium name="The Broad Institute Genome Sequencing Center for Infectious Disease"/>
            <person name="Wu L."/>
            <person name="Ma J."/>
        </authorList>
    </citation>
    <scope>NUCLEOTIDE SEQUENCE [LARGE SCALE GENOMIC DNA]</scope>
    <source>
        <strain evidence="4">2902at01</strain>
    </source>
</reference>